<sequence>MNLAWKEMRFYKFRYALIMLIIFLLGIMVLFISGLAQGLARENVSFLDNMNARYFITEDMKETKIESSHLTKEQQTQIEDVVHQHPTTLGPQTLKLQHQDQDVLTFTTSSKLRPKLETGSYPHNNNEIVINEKLTGEHIKVGDKVSFKGHDQQFKVSGIIEDTMYAHSSMILMNKEGFNQINQQVSTFYPITDLNKQQLDKVNSLKDVKVSTQSELTDNIASYKAEQLPLNLMIASLFIITAIVLSAFFYVMTIQKISQIGILKAIGIKTRHLLLSLVLQIVMTTLIGVFLAILLIEVLQLLMPVSMPFYLNSTNIVMMIVIFLIVGFIGTILSFIKILKIDPIEAIGGGE</sequence>
<evidence type="ECO:0000256" key="3">
    <source>
        <dbReference type="ARBA" id="ARBA00011131"/>
    </source>
</evidence>
<evidence type="ECO:0000256" key="4">
    <source>
        <dbReference type="ARBA" id="ARBA00016962"/>
    </source>
</evidence>
<dbReference type="RefSeq" id="WP_103297044.1">
    <property type="nucleotide sequence ID" value="NZ_PPQT01000007.1"/>
</dbReference>
<keyword evidence="8 11" id="KW-1133">Transmembrane helix</keyword>
<dbReference type="EMBL" id="UHDO01000001">
    <property type="protein sequence ID" value="SUM43142.1"/>
    <property type="molecule type" value="Genomic_DNA"/>
</dbReference>
<comment type="subcellular location">
    <subcellularLocation>
        <location evidence="1">Cell membrane</location>
        <topology evidence="1">Multi-pass membrane protein</topology>
    </subcellularLocation>
</comment>
<feature type="transmembrane region" description="Helical" evidence="11">
    <location>
        <begin position="15"/>
        <end position="36"/>
    </location>
</feature>
<name>A0A380FX94_9STAP</name>
<accession>A0A380FX94</accession>
<keyword evidence="7 11" id="KW-0812">Transmembrane</keyword>
<evidence type="ECO:0000256" key="11">
    <source>
        <dbReference type="SAM" id="Phobius"/>
    </source>
</evidence>
<gene>
    <name evidence="14" type="ORF">BJR09_01965</name>
    <name evidence="13" type="ORF">NCTC13830_00667</name>
</gene>
<organism evidence="13 15">
    <name type="scientific">Staphylococcus petrasii</name>
    <dbReference type="NCBI Taxonomy" id="1276936"/>
    <lineage>
        <taxon>Bacteria</taxon>
        <taxon>Bacillati</taxon>
        <taxon>Bacillota</taxon>
        <taxon>Bacilli</taxon>
        <taxon>Bacillales</taxon>
        <taxon>Staphylococcaceae</taxon>
        <taxon>Staphylococcus</taxon>
    </lineage>
</organism>
<feature type="transmembrane region" description="Helical" evidence="11">
    <location>
        <begin position="232"/>
        <end position="252"/>
    </location>
</feature>
<feature type="domain" description="ABC3 transporter permease C-terminal" evidence="12">
    <location>
        <begin position="232"/>
        <end position="343"/>
    </location>
</feature>
<feature type="transmembrane region" description="Helical" evidence="11">
    <location>
        <begin position="273"/>
        <end position="296"/>
    </location>
</feature>
<dbReference type="InterPro" id="IPR051125">
    <property type="entry name" value="ABC-4/HrtB_transporter"/>
</dbReference>
<dbReference type="EMBL" id="SRLS01000002">
    <property type="protein sequence ID" value="TGE19170.1"/>
    <property type="molecule type" value="Genomic_DNA"/>
</dbReference>
<comment type="function">
    <text evidence="10">Part of the ABC transporter complex hrt involved in hemin import. Responsible for the translocation of the substrate across the membrane.</text>
</comment>
<comment type="subunit">
    <text evidence="3">The complex is composed of two ATP-binding proteins (HrtA), two transmembrane proteins (HrtB) and a solute-binding protein.</text>
</comment>
<keyword evidence="6" id="KW-1003">Cell membrane</keyword>
<dbReference type="Proteomes" id="UP000297598">
    <property type="component" value="Unassembled WGS sequence"/>
</dbReference>
<evidence type="ECO:0000256" key="8">
    <source>
        <dbReference type="ARBA" id="ARBA00022989"/>
    </source>
</evidence>
<evidence type="ECO:0000256" key="5">
    <source>
        <dbReference type="ARBA" id="ARBA00022448"/>
    </source>
</evidence>
<keyword evidence="5" id="KW-0813">Transport</keyword>
<dbReference type="PANTHER" id="PTHR43738:SF1">
    <property type="entry name" value="HEMIN TRANSPORT SYSTEM PERMEASE PROTEIN HRTB-RELATED"/>
    <property type="match status" value="1"/>
</dbReference>
<evidence type="ECO:0000256" key="9">
    <source>
        <dbReference type="ARBA" id="ARBA00023136"/>
    </source>
</evidence>
<evidence type="ECO:0000313" key="13">
    <source>
        <dbReference type="EMBL" id="SUM43142.1"/>
    </source>
</evidence>
<comment type="similarity">
    <text evidence="2">Belongs to the ABC-4 integral membrane protein family. HrtB subfamily.</text>
</comment>
<keyword evidence="9 11" id="KW-0472">Membrane</keyword>
<proteinExistence type="inferred from homology"/>
<evidence type="ECO:0000256" key="7">
    <source>
        <dbReference type="ARBA" id="ARBA00022692"/>
    </source>
</evidence>
<evidence type="ECO:0000313" key="15">
    <source>
        <dbReference type="Proteomes" id="UP000254047"/>
    </source>
</evidence>
<dbReference type="OrthoDB" id="384327at2"/>
<dbReference type="GO" id="GO:0005886">
    <property type="term" value="C:plasma membrane"/>
    <property type="evidence" value="ECO:0007669"/>
    <property type="project" value="UniProtKB-SubCell"/>
</dbReference>
<dbReference type="Pfam" id="PF02687">
    <property type="entry name" value="FtsX"/>
    <property type="match status" value="1"/>
</dbReference>
<evidence type="ECO:0000256" key="2">
    <source>
        <dbReference type="ARBA" id="ARBA00008697"/>
    </source>
</evidence>
<dbReference type="Proteomes" id="UP000254047">
    <property type="component" value="Unassembled WGS sequence"/>
</dbReference>
<dbReference type="InterPro" id="IPR003838">
    <property type="entry name" value="ABC3_permease_C"/>
</dbReference>
<evidence type="ECO:0000256" key="1">
    <source>
        <dbReference type="ARBA" id="ARBA00004651"/>
    </source>
</evidence>
<protein>
    <recommendedName>
        <fullName evidence="4">Putative hemin transport system permease protein HrtB</fullName>
    </recommendedName>
</protein>
<dbReference type="AlphaFoldDB" id="A0A380FX94"/>
<evidence type="ECO:0000313" key="14">
    <source>
        <dbReference type="EMBL" id="TGE19170.1"/>
    </source>
</evidence>
<keyword evidence="16" id="KW-1185">Reference proteome</keyword>
<dbReference type="PANTHER" id="PTHR43738">
    <property type="entry name" value="ABC TRANSPORTER, MEMBRANE PROTEIN"/>
    <property type="match status" value="1"/>
</dbReference>
<feature type="transmembrane region" description="Helical" evidence="11">
    <location>
        <begin position="316"/>
        <end position="336"/>
    </location>
</feature>
<reference evidence="14 16" key="2">
    <citation type="submission" date="2019-04" db="EMBL/GenBank/DDBJ databases">
        <title>Genomic characterization of Staphylococcus petrasii strains.</title>
        <authorList>
            <person name="Vrbovska V."/>
            <person name="Kovarovic V."/>
            <person name="Maslanova I."/>
            <person name="Indrakova A."/>
            <person name="Petras P."/>
            <person name="Sedo O."/>
            <person name="Svec P."/>
            <person name="Fisarova L."/>
            <person name="Sedlacek I."/>
            <person name="Doskar J."/>
            <person name="Pantucek R."/>
        </authorList>
    </citation>
    <scope>NUCLEOTIDE SEQUENCE [LARGE SCALE GENOMIC DNA]</scope>
    <source>
        <strain evidence="14 16">P5404</strain>
    </source>
</reference>
<evidence type="ECO:0000313" key="16">
    <source>
        <dbReference type="Proteomes" id="UP000297598"/>
    </source>
</evidence>
<evidence type="ECO:0000259" key="12">
    <source>
        <dbReference type="Pfam" id="PF02687"/>
    </source>
</evidence>
<evidence type="ECO:0000256" key="10">
    <source>
        <dbReference type="ARBA" id="ARBA00024973"/>
    </source>
</evidence>
<evidence type="ECO:0000256" key="6">
    <source>
        <dbReference type="ARBA" id="ARBA00022475"/>
    </source>
</evidence>
<reference evidence="13 15" key="1">
    <citation type="submission" date="2018-06" db="EMBL/GenBank/DDBJ databases">
        <authorList>
            <consortium name="Pathogen Informatics"/>
            <person name="Doyle S."/>
        </authorList>
    </citation>
    <scope>NUCLEOTIDE SEQUENCE [LARGE SCALE GENOMIC DNA]</scope>
    <source>
        <strain evidence="13 15">NCTC13830</strain>
    </source>
</reference>